<evidence type="ECO:0000256" key="2">
    <source>
        <dbReference type="ARBA" id="ARBA00004651"/>
    </source>
</evidence>
<dbReference type="Pfam" id="PF02518">
    <property type="entry name" value="HATPase_c"/>
    <property type="match status" value="1"/>
</dbReference>
<evidence type="ECO:0000256" key="7">
    <source>
        <dbReference type="ARBA" id="ARBA00022692"/>
    </source>
</evidence>
<keyword evidence="14" id="KW-0175">Coiled coil</keyword>
<evidence type="ECO:0000256" key="9">
    <source>
        <dbReference type="ARBA" id="ARBA00022777"/>
    </source>
</evidence>
<feature type="transmembrane region" description="Helical" evidence="15">
    <location>
        <begin position="189"/>
        <end position="208"/>
    </location>
</feature>
<gene>
    <name evidence="18" type="ORF">H9716_08545</name>
</gene>
<keyword evidence="5" id="KW-0597">Phosphoprotein</keyword>
<evidence type="ECO:0000259" key="16">
    <source>
        <dbReference type="PROSITE" id="PS50109"/>
    </source>
</evidence>
<dbReference type="PANTHER" id="PTHR45528:SF1">
    <property type="entry name" value="SENSOR HISTIDINE KINASE CPXA"/>
    <property type="match status" value="1"/>
</dbReference>
<feature type="domain" description="Histidine kinase" evidence="16">
    <location>
        <begin position="291"/>
        <end position="507"/>
    </location>
</feature>
<dbReference type="InterPro" id="IPR050398">
    <property type="entry name" value="HssS/ArlS-like"/>
</dbReference>
<evidence type="ECO:0000256" key="1">
    <source>
        <dbReference type="ARBA" id="ARBA00000085"/>
    </source>
</evidence>
<dbReference type="SMART" id="SM00388">
    <property type="entry name" value="HisKA"/>
    <property type="match status" value="1"/>
</dbReference>
<dbReference type="AlphaFoldDB" id="A0A9D2RLL2"/>
<dbReference type="SUPFAM" id="SSF158472">
    <property type="entry name" value="HAMP domain-like"/>
    <property type="match status" value="1"/>
</dbReference>
<dbReference type="EMBL" id="DWYS01000100">
    <property type="protein sequence ID" value="HJB07898.1"/>
    <property type="molecule type" value="Genomic_DNA"/>
</dbReference>
<dbReference type="InterPro" id="IPR003661">
    <property type="entry name" value="HisK_dim/P_dom"/>
</dbReference>
<dbReference type="FunFam" id="1.10.287.130:FF:000001">
    <property type="entry name" value="Two-component sensor histidine kinase"/>
    <property type="match status" value="1"/>
</dbReference>
<evidence type="ECO:0000259" key="17">
    <source>
        <dbReference type="PROSITE" id="PS50885"/>
    </source>
</evidence>
<protein>
    <recommendedName>
        <fullName evidence="3">histidine kinase</fullName>
        <ecNumber evidence="3">2.7.13.3</ecNumber>
    </recommendedName>
</protein>
<evidence type="ECO:0000256" key="12">
    <source>
        <dbReference type="ARBA" id="ARBA00023012"/>
    </source>
</evidence>
<keyword evidence="6" id="KW-0808">Transferase</keyword>
<dbReference type="InterPro" id="IPR036097">
    <property type="entry name" value="HisK_dim/P_sf"/>
</dbReference>
<dbReference type="SUPFAM" id="SSF55874">
    <property type="entry name" value="ATPase domain of HSP90 chaperone/DNA topoisomerase II/histidine kinase"/>
    <property type="match status" value="1"/>
</dbReference>
<evidence type="ECO:0000256" key="3">
    <source>
        <dbReference type="ARBA" id="ARBA00012438"/>
    </source>
</evidence>
<sequence length="522" mass="59674">MKHSIRVRFTLIFVGLMAAVLLASWVVNSFFLEKFYTQEKLKILESGYQQLNAAVTENMENGQDIFESLESLYSQDGEETPLSRFIRNMSEKYNTAIVITDSLTGRTIWANWDGRFLEDRVQQYILGQNDPRTKILVDEENYQIQKSYDRQSKNFYLESWGYLEDNRTVFIMSMPVASIRESVDLSNQFMAYVGLSALVVGSLVMYITTKKVTSPIQSLSALSERMSELDFDARYQGDSQDEIGILGNSMNTLSEKLKETIGELQQANEELQKDIQEKIRIDEARKDFIANVSHELKTPIALIQGYAEGLTEGMAEDEDSRNYYCEVIMDEANKMNKMVKQLLTLTALEFGNDMPVMERFDIIALIKGILSSANILLQQHDAHVEFDADRSVFVTADEFKIEEVVTNYLNNALNHLEGEKRIRIQVEEQEKNVRVTVFNTGNHIPEEDLGNLWTKFYKVDKARTRAYGGSGIGLSIVKAIMDSHHQECGVENVPDGVEFWFTLEKSSQEEVQEETESADSYV</sequence>
<dbReference type="PANTHER" id="PTHR45528">
    <property type="entry name" value="SENSOR HISTIDINE KINASE CPXA"/>
    <property type="match status" value="1"/>
</dbReference>
<keyword evidence="12" id="KW-0902">Two-component regulatory system</keyword>
<dbReference type="Gene3D" id="6.10.340.10">
    <property type="match status" value="1"/>
</dbReference>
<comment type="subcellular location">
    <subcellularLocation>
        <location evidence="2">Cell membrane</location>
        <topology evidence="2">Multi-pass membrane protein</topology>
    </subcellularLocation>
</comment>
<keyword evidence="13 15" id="KW-0472">Membrane</keyword>
<evidence type="ECO:0000256" key="13">
    <source>
        <dbReference type="ARBA" id="ARBA00023136"/>
    </source>
</evidence>
<dbReference type="Gene3D" id="1.10.287.130">
    <property type="match status" value="1"/>
</dbReference>
<comment type="catalytic activity">
    <reaction evidence="1">
        <text>ATP + protein L-histidine = ADP + protein N-phospho-L-histidine.</text>
        <dbReference type="EC" id="2.7.13.3"/>
    </reaction>
</comment>
<dbReference type="GO" id="GO:0005886">
    <property type="term" value="C:plasma membrane"/>
    <property type="evidence" value="ECO:0007669"/>
    <property type="project" value="UniProtKB-SubCell"/>
</dbReference>
<evidence type="ECO:0000313" key="18">
    <source>
        <dbReference type="EMBL" id="HJB07898.1"/>
    </source>
</evidence>
<dbReference type="Gene3D" id="3.30.565.10">
    <property type="entry name" value="Histidine kinase-like ATPase, C-terminal domain"/>
    <property type="match status" value="1"/>
</dbReference>
<dbReference type="GO" id="GO:0005524">
    <property type="term" value="F:ATP binding"/>
    <property type="evidence" value="ECO:0007669"/>
    <property type="project" value="UniProtKB-KW"/>
</dbReference>
<keyword evidence="7 15" id="KW-0812">Transmembrane</keyword>
<dbReference type="PROSITE" id="PS50109">
    <property type="entry name" value="HIS_KIN"/>
    <property type="match status" value="1"/>
</dbReference>
<name>A0A9D2RLL2_9FIRM</name>
<evidence type="ECO:0000313" key="19">
    <source>
        <dbReference type="Proteomes" id="UP000886804"/>
    </source>
</evidence>
<keyword evidence="10" id="KW-0067">ATP-binding</keyword>
<keyword evidence="8" id="KW-0547">Nucleotide-binding</keyword>
<comment type="caution">
    <text evidence="18">The sequence shown here is derived from an EMBL/GenBank/DDBJ whole genome shotgun (WGS) entry which is preliminary data.</text>
</comment>
<reference evidence="18" key="1">
    <citation type="journal article" date="2021" name="PeerJ">
        <title>Extensive microbial diversity within the chicken gut microbiome revealed by metagenomics and culture.</title>
        <authorList>
            <person name="Gilroy R."/>
            <person name="Ravi A."/>
            <person name="Getino M."/>
            <person name="Pursley I."/>
            <person name="Horton D.L."/>
            <person name="Alikhan N.F."/>
            <person name="Baker D."/>
            <person name="Gharbi K."/>
            <person name="Hall N."/>
            <person name="Watson M."/>
            <person name="Adriaenssens E.M."/>
            <person name="Foster-Nyarko E."/>
            <person name="Jarju S."/>
            <person name="Secka A."/>
            <person name="Antonio M."/>
            <person name="Oren A."/>
            <person name="Chaudhuri R.R."/>
            <person name="La Ragione R."/>
            <person name="Hildebrand F."/>
            <person name="Pallen M.J."/>
        </authorList>
    </citation>
    <scope>NUCLEOTIDE SEQUENCE</scope>
    <source>
        <strain evidence="18">CHK188-4685</strain>
    </source>
</reference>
<dbReference type="CDD" id="cd06225">
    <property type="entry name" value="HAMP"/>
    <property type="match status" value="1"/>
</dbReference>
<keyword evidence="11 15" id="KW-1133">Transmembrane helix</keyword>
<evidence type="ECO:0000256" key="14">
    <source>
        <dbReference type="SAM" id="Coils"/>
    </source>
</evidence>
<evidence type="ECO:0000256" key="6">
    <source>
        <dbReference type="ARBA" id="ARBA00022679"/>
    </source>
</evidence>
<evidence type="ECO:0000256" key="5">
    <source>
        <dbReference type="ARBA" id="ARBA00022553"/>
    </source>
</evidence>
<dbReference type="Proteomes" id="UP000886804">
    <property type="component" value="Unassembled WGS sequence"/>
</dbReference>
<feature type="coiled-coil region" evidence="14">
    <location>
        <begin position="250"/>
        <end position="284"/>
    </location>
</feature>
<feature type="domain" description="HAMP" evidence="17">
    <location>
        <begin position="210"/>
        <end position="262"/>
    </location>
</feature>
<accession>A0A9D2RLL2</accession>
<dbReference type="InterPro" id="IPR003660">
    <property type="entry name" value="HAMP_dom"/>
</dbReference>
<dbReference type="SMART" id="SM00304">
    <property type="entry name" value="HAMP"/>
    <property type="match status" value="1"/>
</dbReference>
<dbReference type="InterPro" id="IPR005467">
    <property type="entry name" value="His_kinase_dom"/>
</dbReference>
<dbReference type="GO" id="GO:0000155">
    <property type="term" value="F:phosphorelay sensor kinase activity"/>
    <property type="evidence" value="ECO:0007669"/>
    <property type="project" value="InterPro"/>
</dbReference>
<dbReference type="PROSITE" id="PS50885">
    <property type="entry name" value="HAMP"/>
    <property type="match status" value="1"/>
</dbReference>
<evidence type="ECO:0000256" key="11">
    <source>
        <dbReference type="ARBA" id="ARBA00022989"/>
    </source>
</evidence>
<dbReference type="InterPro" id="IPR036890">
    <property type="entry name" value="HATPase_C_sf"/>
</dbReference>
<dbReference type="EC" id="2.7.13.3" evidence="3"/>
<dbReference type="SMART" id="SM00387">
    <property type="entry name" value="HATPase_c"/>
    <property type="match status" value="1"/>
</dbReference>
<dbReference type="CDD" id="cd00082">
    <property type="entry name" value="HisKA"/>
    <property type="match status" value="1"/>
</dbReference>
<reference evidence="18" key="2">
    <citation type="submission" date="2021-04" db="EMBL/GenBank/DDBJ databases">
        <authorList>
            <person name="Gilroy R."/>
        </authorList>
    </citation>
    <scope>NUCLEOTIDE SEQUENCE</scope>
    <source>
        <strain evidence="18">CHK188-4685</strain>
    </source>
</reference>
<dbReference type="Pfam" id="PF00672">
    <property type="entry name" value="HAMP"/>
    <property type="match status" value="1"/>
</dbReference>
<keyword evidence="9 18" id="KW-0418">Kinase</keyword>
<evidence type="ECO:0000256" key="10">
    <source>
        <dbReference type="ARBA" id="ARBA00022840"/>
    </source>
</evidence>
<dbReference type="InterPro" id="IPR003594">
    <property type="entry name" value="HATPase_dom"/>
</dbReference>
<evidence type="ECO:0000256" key="15">
    <source>
        <dbReference type="SAM" id="Phobius"/>
    </source>
</evidence>
<dbReference type="SUPFAM" id="SSF47384">
    <property type="entry name" value="Homodimeric domain of signal transducing histidine kinase"/>
    <property type="match status" value="1"/>
</dbReference>
<evidence type="ECO:0000256" key="4">
    <source>
        <dbReference type="ARBA" id="ARBA00022475"/>
    </source>
</evidence>
<dbReference type="Pfam" id="PF00512">
    <property type="entry name" value="HisKA"/>
    <property type="match status" value="1"/>
</dbReference>
<evidence type="ECO:0000256" key="8">
    <source>
        <dbReference type="ARBA" id="ARBA00022741"/>
    </source>
</evidence>
<keyword evidence="4" id="KW-1003">Cell membrane</keyword>
<organism evidence="18 19">
    <name type="scientific">Candidatus Enterocloster faecavium</name>
    <dbReference type="NCBI Taxonomy" id="2838560"/>
    <lineage>
        <taxon>Bacteria</taxon>
        <taxon>Bacillati</taxon>
        <taxon>Bacillota</taxon>
        <taxon>Clostridia</taxon>
        <taxon>Lachnospirales</taxon>
        <taxon>Lachnospiraceae</taxon>
        <taxon>Enterocloster</taxon>
    </lineage>
</organism>
<proteinExistence type="predicted"/>